<dbReference type="EMBL" id="OBEI01000004">
    <property type="protein sequence ID" value="SNZ08110.1"/>
    <property type="molecule type" value="Genomic_DNA"/>
</dbReference>
<proteinExistence type="predicted"/>
<dbReference type="SUPFAM" id="SSF48452">
    <property type="entry name" value="TPR-like"/>
    <property type="match status" value="1"/>
</dbReference>
<dbReference type="Pfam" id="PF13174">
    <property type="entry name" value="TPR_6"/>
    <property type="match status" value="1"/>
</dbReference>
<accession>A0A285NF68</accession>
<name>A0A285NF68_9AQUI</name>
<dbReference type="InterPro" id="IPR019734">
    <property type="entry name" value="TPR_rpt"/>
</dbReference>
<sequence>MLRFKIILLLLFFFYGFAVSQENQPVPEKKTEKVYTPEEIKQLEEDYRLALQMYRRGSYYTALNVLSKLVRDRNNPFYGKALFLMAKIYLHLGRKTGLKEFIQKAMYYLNTYSYSVENPFDWEFYYTKGNIYENLYMYERALAMYKKAFSMADTPKKQFKTVVAILRVAAWLKRMDIITRYIILVNLSELSEKEKKEFEFVKGLVEFEKGNYKEAIKYLIPVYKTYEEYLIENPDYYLIVGENAYRLGDYSFAKKIFKRIISIVKDESVIRKALLRLGDIALKEGDKILAMNYYYEVVKKYPDTDEAVIAKLKLIALGKRDRDIQIRLLTSEDKDFKDPLGFILKALVLNRNNYVGFFALADFGFMVLGSKSEKLFDKLVHELSLVNISRMKYEHIEYIRELWEPELYRLNYMRVCKLFSSNEKFFYTVFDRKMLEHFYSNLKKCGKLKMAFDIANFLYNKWKDDRAVLLLADAYYSLEKYKKSVEILKKIKNKNCQYYILLSKNYIFLKKADISLIDRIKNRCKKESVEKRVVISYLFLENGQVEKAFKTVEPVTDKLPDYYTKTVIGKMFIRKIVYLLFEKELYQQALKILIPLSERLKKDCDINSWVLVAAVRTDMEKLIEKYRQRIQQCNTEWSLIAKNIYEDYQVIRGLKNE</sequence>
<dbReference type="SMART" id="SM00028">
    <property type="entry name" value="TPR"/>
    <property type="match status" value="5"/>
</dbReference>
<protein>
    <submittedName>
        <fullName evidence="3">Tetratricopeptide repeat-containing protein</fullName>
    </submittedName>
</protein>
<evidence type="ECO:0000313" key="4">
    <source>
        <dbReference type="Proteomes" id="UP000219036"/>
    </source>
</evidence>
<evidence type="ECO:0000313" key="3">
    <source>
        <dbReference type="EMBL" id="SNZ08110.1"/>
    </source>
</evidence>
<dbReference type="PANTHER" id="PTHR44943:SF8">
    <property type="entry name" value="TPR REPEAT-CONTAINING PROTEIN MJ0263"/>
    <property type="match status" value="1"/>
</dbReference>
<organism evidence="3 4">
    <name type="scientific">Persephonella hydrogeniphila</name>
    <dbReference type="NCBI Taxonomy" id="198703"/>
    <lineage>
        <taxon>Bacteria</taxon>
        <taxon>Pseudomonadati</taxon>
        <taxon>Aquificota</taxon>
        <taxon>Aquificia</taxon>
        <taxon>Aquificales</taxon>
        <taxon>Hydrogenothermaceae</taxon>
        <taxon>Persephonella</taxon>
    </lineage>
</organism>
<keyword evidence="1" id="KW-0677">Repeat</keyword>
<dbReference type="OrthoDB" id="8642at2"/>
<gene>
    <name evidence="3" type="ORF">SAMN06265182_1164</name>
</gene>
<dbReference type="AlphaFoldDB" id="A0A285NF68"/>
<keyword evidence="4" id="KW-1185">Reference proteome</keyword>
<dbReference type="Pfam" id="PF13181">
    <property type="entry name" value="TPR_8"/>
    <property type="match status" value="1"/>
</dbReference>
<dbReference type="Gene3D" id="1.25.40.10">
    <property type="entry name" value="Tetratricopeptide repeat domain"/>
    <property type="match status" value="2"/>
</dbReference>
<dbReference type="InterPro" id="IPR011990">
    <property type="entry name" value="TPR-like_helical_dom_sf"/>
</dbReference>
<dbReference type="PANTHER" id="PTHR44943">
    <property type="entry name" value="CELLULOSE SYNTHASE OPERON PROTEIN C"/>
    <property type="match status" value="1"/>
</dbReference>
<keyword evidence="2" id="KW-0802">TPR repeat</keyword>
<dbReference type="InterPro" id="IPR051685">
    <property type="entry name" value="Ycf3/AcsC/BcsC/TPR_MFPF"/>
</dbReference>
<reference evidence="4" key="1">
    <citation type="submission" date="2017-09" db="EMBL/GenBank/DDBJ databases">
        <authorList>
            <person name="Varghese N."/>
            <person name="Submissions S."/>
        </authorList>
    </citation>
    <scope>NUCLEOTIDE SEQUENCE [LARGE SCALE GENOMIC DNA]</scope>
    <source>
        <strain evidence="4">DSM 15103</strain>
    </source>
</reference>
<dbReference type="Proteomes" id="UP000219036">
    <property type="component" value="Unassembled WGS sequence"/>
</dbReference>
<evidence type="ECO:0000256" key="1">
    <source>
        <dbReference type="ARBA" id="ARBA00022737"/>
    </source>
</evidence>
<evidence type="ECO:0000256" key="2">
    <source>
        <dbReference type="ARBA" id="ARBA00022803"/>
    </source>
</evidence>